<evidence type="ECO:0000313" key="1">
    <source>
        <dbReference type="EMBL" id="KAK2849970.1"/>
    </source>
</evidence>
<dbReference type="AlphaFoldDB" id="A0AA88N264"/>
<comment type="caution">
    <text evidence="1">The sequence shown here is derived from an EMBL/GenBank/DDBJ whole genome shotgun (WGS) entry which is preliminary data.</text>
</comment>
<reference evidence="1" key="1">
    <citation type="submission" date="2023-08" db="EMBL/GenBank/DDBJ databases">
        <title>Pelteobagrus vachellii genome.</title>
        <authorList>
            <person name="Liu H."/>
        </authorList>
    </citation>
    <scope>NUCLEOTIDE SEQUENCE</scope>
    <source>
        <strain evidence="1">PRFRI_2022a</strain>
        <tissue evidence="1">Muscle</tissue>
    </source>
</reference>
<name>A0AA88N264_TACVA</name>
<evidence type="ECO:0000313" key="2">
    <source>
        <dbReference type="Proteomes" id="UP001187315"/>
    </source>
</evidence>
<dbReference type="EMBL" id="JAVHJS010000008">
    <property type="protein sequence ID" value="KAK2849970.1"/>
    <property type="molecule type" value="Genomic_DNA"/>
</dbReference>
<dbReference type="Proteomes" id="UP001187315">
    <property type="component" value="Unassembled WGS sequence"/>
</dbReference>
<accession>A0AA88N264</accession>
<proteinExistence type="predicted"/>
<gene>
    <name evidence="1" type="ORF">Q7C36_008753</name>
</gene>
<sequence>MHSHRSSHGLHHQHGSVRWVALCAPEELWLLEEHKCSRAERTGGDRSSLCQLQRVEGMACQDYFFKGIDQSMEEEQLFLTTVPS</sequence>
<keyword evidence="2" id="KW-1185">Reference proteome</keyword>
<protein>
    <submittedName>
        <fullName evidence="1">Uncharacterized protein</fullName>
    </submittedName>
</protein>
<organism evidence="1 2">
    <name type="scientific">Tachysurus vachellii</name>
    <name type="common">Darkbarbel catfish</name>
    <name type="synonym">Pelteobagrus vachellii</name>
    <dbReference type="NCBI Taxonomy" id="175792"/>
    <lineage>
        <taxon>Eukaryota</taxon>
        <taxon>Metazoa</taxon>
        <taxon>Chordata</taxon>
        <taxon>Craniata</taxon>
        <taxon>Vertebrata</taxon>
        <taxon>Euteleostomi</taxon>
        <taxon>Actinopterygii</taxon>
        <taxon>Neopterygii</taxon>
        <taxon>Teleostei</taxon>
        <taxon>Ostariophysi</taxon>
        <taxon>Siluriformes</taxon>
        <taxon>Bagridae</taxon>
        <taxon>Tachysurus</taxon>
    </lineage>
</organism>